<proteinExistence type="predicted"/>
<name>A0A382RE09_9ZZZZ</name>
<keyword evidence="6" id="KW-0472">Membrane</keyword>
<dbReference type="PANTHER" id="PTHR12815:SF23">
    <property type="entry name" value="OUTER MEMBRANE PROTEIN ASSEMBLY FACTOR BAMA"/>
    <property type="match status" value="1"/>
</dbReference>
<sequence length="322" mass="36425">KGDIESLTSYYKDRGYVEFNLSSSQVTITPDKKSVFITLNIKEGEPFKVEKISLTGDIPLDEELLISLVLIREGDTYSQFLITETEELFTKILGNEGYSFAEVDGVPDVNRETGKVDLTFYIDPQQRTYVRRINFKGNRRTHDVVLRREMRQMEGAWASNVLIENSKLRLERLGFFKEVESETIPVPGVNDQIDVDFTVEEEVSGSIGGSFGYSSWGLMLGLNYSENNAFGTGKRVSIGINDSTWRKSYYFDYGDPYYSIDGVSRGYNFSYNESDYGQYNIASYTSDAYGGGIQFGLPISDIERIGLNLRYENTSIDVGTMS</sequence>
<dbReference type="InterPro" id="IPR039910">
    <property type="entry name" value="D15-like"/>
</dbReference>
<keyword evidence="3" id="KW-0812">Transmembrane</keyword>
<dbReference type="PROSITE" id="PS51779">
    <property type="entry name" value="POTRA"/>
    <property type="match status" value="1"/>
</dbReference>
<dbReference type="InterPro" id="IPR010827">
    <property type="entry name" value="BamA/TamA_POTRA"/>
</dbReference>
<organism evidence="9">
    <name type="scientific">marine metagenome</name>
    <dbReference type="NCBI Taxonomy" id="408172"/>
    <lineage>
        <taxon>unclassified sequences</taxon>
        <taxon>metagenomes</taxon>
        <taxon>ecological metagenomes</taxon>
    </lineage>
</organism>
<dbReference type="GO" id="GO:0043165">
    <property type="term" value="P:Gram-negative-bacterium-type cell outer membrane assembly"/>
    <property type="evidence" value="ECO:0007669"/>
    <property type="project" value="TreeGrafter"/>
</dbReference>
<dbReference type="EMBL" id="UINC01120858">
    <property type="protein sequence ID" value="SVC95610.1"/>
    <property type="molecule type" value="Genomic_DNA"/>
</dbReference>
<evidence type="ECO:0000313" key="9">
    <source>
        <dbReference type="EMBL" id="SVC95610.1"/>
    </source>
</evidence>
<evidence type="ECO:0000259" key="8">
    <source>
        <dbReference type="PROSITE" id="PS51779"/>
    </source>
</evidence>
<protein>
    <recommendedName>
        <fullName evidence="8">POTRA domain-containing protein</fullName>
    </recommendedName>
</protein>
<evidence type="ECO:0000256" key="2">
    <source>
        <dbReference type="ARBA" id="ARBA00022452"/>
    </source>
</evidence>
<dbReference type="Pfam" id="PF07244">
    <property type="entry name" value="POTRA"/>
    <property type="match status" value="3"/>
</dbReference>
<dbReference type="Gene3D" id="2.40.160.50">
    <property type="entry name" value="membrane protein fhac: a member of the omp85/tpsb transporter family"/>
    <property type="match status" value="1"/>
</dbReference>
<evidence type="ECO:0000256" key="6">
    <source>
        <dbReference type="ARBA" id="ARBA00023136"/>
    </source>
</evidence>
<dbReference type="NCBIfam" id="TIGR03303">
    <property type="entry name" value="OM_YaeT"/>
    <property type="match status" value="1"/>
</dbReference>
<dbReference type="InterPro" id="IPR023707">
    <property type="entry name" value="OM_assembly_BamA"/>
</dbReference>
<keyword evidence="2" id="KW-1134">Transmembrane beta strand</keyword>
<dbReference type="GO" id="GO:1990063">
    <property type="term" value="C:Bam protein complex"/>
    <property type="evidence" value="ECO:0007669"/>
    <property type="project" value="TreeGrafter"/>
</dbReference>
<evidence type="ECO:0000256" key="4">
    <source>
        <dbReference type="ARBA" id="ARBA00022729"/>
    </source>
</evidence>
<reference evidence="9" key="1">
    <citation type="submission" date="2018-05" db="EMBL/GenBank/DDBJ databases">
        <authorList>
            <person name="Lanie J.A."/>
            <person name="Ng W.-L."/>
            <person name="Kazmierczak K.M."/>
            <person name="Andrzejewski T.M."/>
            <person name="Davidsen T.M."/>
            <person name="Wayne K.J."/>
            <person name="Tettelin H."/>
            <person name="Glass J.I."/>
            <person name="Rusch D."/>
            <person name="Podicherti R."/>
            <person name="Tsui H.-C.T."/>
            <person name="Winkler M.E."/>
        </authorList>
    </citation>
    <scope>NUCLEOTIDE SEQUENCE</scope>
</reference>
<feature type="domain" description="POTRA" evidence="8">
    <location>
        <begin position="128"/>
        <end position="202"/>
    </location>
</feature>
<keyword evidence="7" id="KW-0998">Cell outer membrane</keyword>
<dbReference type="Pfam" id="PF01103">
    <property type="entry name" value="Omp85"/>
    <property type="match status" value="1"/>
</dbReference>
<dbReference type="InterPro" id="IPR000184">
    <property type="entry name" value="Bac_surfAg_D15"/>
</dbReference>
<dbReference type="PANTHER" id="PTHR12815">
    <property type="entry name" value="SORTING AND ASSEMBLY MACHINERY SAMM50 PROTEIN FAMILY MEMBER"/>
    <property type="match status" value="1"/>
</dbReference>
<evidence type="ECO:0000256" key="1">
    <source>
        <dbReference type="ARBA" id="ARBA00004370"/>
    </source>
</evidence>
<evidence type="ECO:0000256" key="5">
    <source>
        <dbReference type="ARBA" id="ARBA00022737"/>
    </source>
</evidence>
<keyword evidence="4" id="KW-0732">Signal</keyword>
<accession>A0A382RE09</accession>
<dbReference type="InterPro" id="IPR034746">
    <property type="entry name" value="POTRA"/>
</dbReference>
<evidence type="ECO:0000256" key="3">
    <source>
        <dbReference type="ARBA" id="ARBA00022692"/>
    </source>
</evidence>
<dbReference type="GO" id="GO:0051205">
    <property type="term" value="P:protein insertion into membrane"/>
    <property type="evidence" value="ECO:0007669"/>
    <property type="project" value="TreeGrafter"/>
</dbReference>
<keyword evidence="5" id="KW-0677">Repeat</keyword>
<gene>
    <name evidence="9" type="ORF">METZ01_LOCUS348464</name>
</gene>
<feature type="non-terminal residue" evidence="9">
    <location>
        <position position="322"/>
    </location>
</feature>
<evidence type="ECO:0000256" key="7">
    <source>
        <dbReference type="ARBA" id="ARBA00023237"/>
    </source>
</evidence>
<feature type="non-terminal residue" evidence="9">
    <location>
        <position position="1"/>
    </location>
</feature>
<dbReference type="Gene3D" id="3.10.20.310">
    <property type="entry name" value="membrane protein fhac"/>
    <property type="match status" value="3"/>
</dbReference>
<dbReference type="FunFam" id="3.10.20.310:FF:000001">
    <property type="entry name" value="Outer membrane protein assembly factor BamA"/>
    <property type="match status" value="1"/>
</dbReference>
<comment type="subcellular location">
    <subcellularLocation>
        <location evidence="1">Membrane</location>
    </subcellularLocation>
</comment>
<dbReference type="AlphaFoldDB" id="A0A382RE09"/>